<evidence type="ECO:0000259" key="1">
    <source>
        <dbReference type="PROSITE" id="PS50943"/>
    </source>
</evidence>
<dbReference type="RefSeq" id="WP_131957626.1">
    <property type="nucleotide sequence ID" value="NZ_SMFL01000002.1"/>
</dbReference>
<reference evidence="2 3" key="1">
    <citation type="submission" date="2019-03" db="EMBL/GenBank/DDBJ databases">
        <title>Dyadobacter AR-3-6 sp. nov., isolated from arctic soil.</title>
        <authorList>
            <person name="Chaudhary D.K."/>
        </authorList>
    </citation>
    <scope>NUCLEOTIDE SEQUENCE [LARGE SCALE GENOMIC DNA]</scope>
    <source>
        <strain evidence="2 3">AR-3-6</strain>
    </source>
</reference>
<evidence type="ECO:0000313" key="2">
    <source>
        <dbReference type="EMBL" id="TDE17760.1"/>
    </source>
</evidence>
<protein>
    <submittedName>
        <fullName evidence="2">XRE family transcriptional regulator</fullName>
    </submittedName>
</protein>
<dbReference type="AlphaFoldDB" id="A0A4R5DYY5"/>
<name>A0A4R5DYY5_9BACT</name>
<dbReference type="CDD" id="cd00093">
    <property type="entry name" value="HTH_XRE"/>
    <property type="match status" value="1"/>
</dbReference>
<comment type="caution">
    <text evidence="2">The sequence shown here is derived from an EMBL/GenBank/DDBJ whole genome shotgun (WGS) entry which is preliminary data.</text>
</comment>
<dbReference type="Proteomes" id="UP000294850">
    <property type="component" value="Unassembled WGS sequence"/>
</dbReference>
<dbReference type="InterPro" id="IPR001387">
    <property type="entry name" value="Cro/C1-type_HTH"/>
</dbReference>
<dbReference type="Gene3D" id="1.10.260.40">
    <property type="entry name" value="lambda repressor-like DNA-binding domains"/>
    <property type="match status" value="1"/>
</dbReference>
<feature type="domain" description="HTH cro/C1-type" evidence="1">
    <location>
        <begin position="7"/>
        <end position="54"/>
    </location>
</feature>
<accession>A0A4R5DYY5</accession>
<keyword evidence="3" id="KW-1185">Reference proteome</keyword>
<dbReference type="EMBL" id="SMFL01000002">
    <property type="protein sequence ID" value="TDE17760.1"/>
    <property type="molecule type" value="Genomic_DNA"/>
</dbReference>
<proteinExistence type="predicted"/>
<dbReference type="OrthoDB" id="1034290at2"/>
<dbReference type="SMART" id="SM00530">
    <property type="entry name" value="HTH_XRE"/>
    <property type="match status" value="1"/>
</dbReference>
<organism evidence="2 3">
    <name type="scientific">Dyadobacter psychrotolerans</name>
    <dbReference type="NCBI Taxonomy" id="2541721"/>
    <lineage>
        <taxon>Bacteria</taxon>
        <taxon>Pseudomonadati</taxon>
        <taxon>Bacteroidota</taxon>
        <taxon>Cytophagia</taxon>
        <taxon>Cytophagales</taxon>
        <taxon>Spirosomataceae</taxon>
        <taxon>Dyadobacter</taxon>
    </lineage>
</organism>
<gene>
    <name evidence="2" type="ORF">E0F88_07670</name>
</gene>
<sequence>MDLNEKIKLILSQKGISPSLFADEIGIQRSSISHILAGRNKPSLDIVQKIVKRFPDLGLNWILDDQELPAIQSDVNSYKSVVKPVEIKEKAPVETPAELRVRKQVEPTPVRKNVEDSKRLVEPEKNIERILIFYSDGTFREFKQS</sequence>
<dbReference type="GO" id="GO:0003677">
    <property type="term" value="F:DNA binding"/>
    <property type="evidence" value="ECO:0007669"/>
    <property type="project" value="InterPro"/>
</dbReference>
<dbReference type="SUPFAM" id="SSF47413">
    <property type="entry name" value="lambda repressor-like DNA-binding domains"/>
    <property type="match status" value="1"/>
</dbReference>
<dbReference type="Pfam" id="PF01381">
    <property type="entry name" value="HTH_3"/>
    <property type="match status" value="1"/>
</dbReference>
<dbReference type="PROSITE" id="PS50943">
    <property type="entry name" value="HTH_CROC1"/>
    <property type="match status" value="1"/>
</dbReference>
<evidence type="ECO:0000313" key="3">
    <source>
        <dbReference type="Proteomes" id="UP000294850"/>
    </source>
</evidence>
<dbReference type="InterPro" id="IPR010982">
    <property type="entry name" value="Lambda_DNA-bd_dom_sf"/>
</dbReference>